<evidence type="ECO:0000256" key="3">
    <source>
        <dbReference type="RuleBase" id="RU365026"/>
    </source>
</evidence>
<dbReference type="Gene3D" id="1.20.1280.170">
    <property type="entry name" value="Exocyst complex component Exo70"/>
    <property type="match status" value="1"/>
</dbReference>
<dbReference type="AlphaFoldDB" id="A0A8B8NQU1"/>
<keyword evidence="2 3" id="KW-0813">Transport</keyword>
<dbReference type="GO" id="GO:0006887">
    <property type="term" value="P:exocytosis"/>
    <property type="evidence" value="ECO:0007669"/>
    <property type="project" value="UniProtKB-KW"/>
</dbReference>
<dbReference type="PANTHER" id="PTHR12542">
    <property type="entry name" value="EXOCYST COMPLEX PROTEIN EXO70"/>
    <property type="match status" value="1"/>
</dbReference>
<sequence>MPRKGMRTVFFKPLPSDSPATPTRGDPLADTFMAERIASAEPLIRKWAVDSSNPESPPSSSTSGHASAVHLFREGRHEAELYLSSVKDLHAGMLHFIGEYSNSGAMVRAHELLQTAVRWLSHEFHRILSSQLRYPDHPESVSSQSSRASTRSRFSDFEYESEDELPAKQFAAEPVMQEDERVPNAAVSDLKAIADCMFACGYGKECIDIYKILRRSVVDEELYHLGFERRIGPSQMQKMDWEVLEGKVRSWLSAVKRAVQTLFYGERILCDQVFAVASASVRESVFSHVAQDAAVALFGFAEGAAKAIKRSPERIFLLLDLYEAVANLWPDIKSTFSSAGTSAVRSLAINSLIKLREAVRVTLGNFEAAIRKDSSKQSAVPSGGIHPLTRNVMNYLALLADYGGVLTDILADRPTGGSPKHPGLPDSYFAGCDSASSITAGDSDASAMFERFAWLVLVLLCKLDGKAERYKDVALSYLFLANNLRYVIDKVAQSNLRHLLGEHWVEKHEAKVKLYASNYERTGWNKVFSSLADLTVEISFGQAKESLRKFKAALEEVRAKQAGWAVPDSTLRDEIALSLAEKLVPAYRRLYDSRPRGDSAVKYSPDDLDSYLAGMLRATGGGSESLSTASSRSSSHWPSPFRQIKGRR</sequence>
<dbReference type="Pfam" id="PF03081">
    <property type="entry name" value="Exo70_C"/>
    <property type="match status" value="1"/>
</dbReference>
<feature type="compositionally biased region" description="Low complexity" evidence="4">
    <location>
        <begin position="624"/>
        <end position="639"/>
    </location>
</feature>
<dbReference type="InterPro" id="IPR004140">
    <property type="entry name" value="Exo70"/>
</dbReference>
<keyword evidence="3" id="KW-0653">Protein transport</keyword>
<dbReference type="GO" id="GO:0000145">
    <property type="term" value="C:exocyst"/>
    <property type="evidence" value="ECO:0007669"/>
    <property type="project" value="InterPro"/>
</dbReference>
<evidence type="ECO:0000313" key="7">
    <source>
        <dbReference type="RefSeq" id="XP_030524534.2"/>
    </source>
</evidence>
<gene>
    <name evidence="7" type="primary">LOC115736807</name>
</gene>
<protein>
    <recommendedName>
        <fullName evidence="3">Exocyst subunit Exo70 family protein</fullName>
    </recommendedName>
</protein>
<accession>A0A8B8NQU1</accession>
<evidence type="ECO:0000256" key="4">
    <source>
        <dbReference type="SAM" id="MobiDB-lite"/>
    </source>
</evidence>
<reference evidence="7" key="1">
    <citation type="submission" date="2025-08" db="UniProtKB">
        <authorList>
            <consortium name="RefSeq"/>
        </authorList>
    </citation>
    <scope>IDENTIFICATION</scope>
    <source>
        <tissue evidence="7">Leaf</tissue>
    </source>
</reference>
<feature type="domain" description="Exocyst complex subunit Exo70 C-terminal" evidence="5">
    <location>
        <begin position="250"/>
        <end position="613"/>
    </location>
</feature>
<dbReference type="RefSeq" id="XP_030524534.2">
    <property type="nucleotide sequence ID" value="XM_030668674.2"/>
</dbReference>
<comment type="function">
    <text evidence="3">Component of the exocyst complex.</text>
</comment>
<name>A0A8B8NQU1_9MYRT</name>
<dbReference type="Pfam" id="PF20669">
    <property type="entry name" value="Exo70_N"/>
    <property type="match status" value="1"/>
</dbReference>
<dbReference type="GO" id="GO:0015031">
    <property type="term" value="P:protein transport"/>
    <property type="evidence" value="ECO:0007669"/>
    <property type="project" value="UniProtKB-KW"/>
</dbReference>
<organism evidence="6 7">
    <name type="scientific">Rhodamnia argentea</name>
    <dbReference type="NCBI Taxonomy" id="178133"/>
    <lineage>
        <taxon>Eukaryota</taxon>
        <taxon>Viridiplantae</taxon>
        <taxon>Streptophyta</taxon>
        <taxon>Embryophyta</taxon>
        <taxon>Tracheophyta</taxon>
        <taxon>Spermatophyta</taxon>
        <taxon>Magnoliopsida</taxon>
        <taxon>eudicotyledons</taxon>
        <taxon>Gunneridae</taxon>
        <taxon>Pentapetalae</taxon>
        <taxon>rosids</taxon>
        <taxon>malvids</taxon>
        <taxon>Myrtales</taxon>
        <taxon>Myrtaceae</taxon>
        <taxon>Myrtoideae</taxon>
        <taxon>Myrteae</taxon>
        <taxon>Australasian group</taxon>
        <taxon>Rhodamnia</taxon>
    </lineage>
</organism>
<evidence type="ECO:0000256" key="1">
    <source>
        <dbReference type="ARBA" id="ARBA00006756"/>
    </source>
</evidence>
<dbReference type="Proteomes" id="UP000827889">
    <property type="component" value="Chromosome 8"/>
</dbReference>
<dbReference type="GeneID" id="115736807"/>
<evidence type="ECO:0000256" key="2">
    <source>
        <dbReference type="ARBA" id="ARBA00022448"/>
    </source>
</evidence>
<evidence type="ECO:0000259" key="5">
    <source>
        <dbReference type="Pfam" id="PF03081"/>
    </source>
</evidence>
<dbReference type="SUPFAM" id="SSF74788">
    <property type="entry name" value="Cullin repeat-like"/>
    <property type="match status" value="1"/>
</dbReference>
<dbReference type="KEGG" id="rarg:115736807"/>
<proteinExistence type="inferred from homology"/>
<dbReference type="InterPro" id="IPR016159">
    <property type="entry name" value="Cullin_repeat-like_dom_sf"/>
</dbReference>
<feature type="region of interest" description="Disordered" evidence="4">
    <location>
        <begin position="620"/>
        <end position="648"/>
    </location>
</feature>
<keyword evidence="3" id="KW-0268">Exocytosis</keyword>
<keyword evidence="6" id="KW-1185">Reference proteome</keyword>
<dbReference type="InterPro" id="IPR046364">
    <property type="entry name" value="Exo70_C"/>
</dbReference>
<dbReference type="GO" id="GO:0005546">
    <property type="term" value="F:phosphatidylinositol-4,5-bisphosphate binding"/>
    <property type="evidence" value="ECO:0007669"/>
    <property type="project" value="InterPro"/>
</dbReference>
<comment type="similarity">
    <text evidence="1 3">Belongs to the EXO70 family.</text>
</comment>
<dbReference type="PANTHER" id="PTHR12542:SF17">
    <property type="entry name" value="EXOCYST SUBUNIT EXO70 FAMILY PROTEIN"/>
    <property type="match status" value="1"/>
</dbReference>
<evidence type="ECO:0000313" key="6">
    <source>
        <dbReference type="Proteomes" id="UP000827889"/>
    </source>
</evidence>
<feature type="region of interest" description="Disordered" evidence="4">
    <location>
        <begin position="1"/>
        <end position="28"/>
    </location>
</feature>